<dbReference type="STRING" id="7370.A0A1I8NEE5"/>
<accession>A0A1I8NEE5</accession>
<dbReference type="RefSeq" id="XP_005178959.1">
    <property type="nucleotide sequence ID" value="XM_005178902.3"/>
</dbReference>
<organism evidence="3">
    <name type="scientific">Musca domestica</name>
    <name type="common">House fly</name>
    <dbReference type="NCBI Taxonomy" id="7370"/>
    <lineage>
        <taxon>Eukaryota</taxon>
        <taxon>Metazoa</taxon>
        <taxon>Ecdysozoa</taxon>
        <taxon>Arthropoda</taxon>
        <taxon>Hexapoda</taxon>
        <taxon>Insecta</taxon>
        <taxon>Pterygota</taxon>
        <taxon>Neoptera</taxon>
        <taxon>Endopterygota</taxon>
        <taxon>Diptera</taxon>
        <taxon>Brachycera</taxon>
        <taxon>Muscomorpha</taxon>
        <taxon>Muscoidea</taxon>
        <taxon>Muscidae</taxon>
        <taxon>Musca</taxon>
    </lineage>
</organism>
<dbReference type="Pfam" id="PF00085">
    <property type="entry name" value="Thioredoxin"/>
    <property type="match status" value="1"/>
</dbReference>
<evidence type="ECO:0000259" key="2">
    <source>
        <dbReference type="PROSITE" id="PS51352"/>
    </source>
</evidence>
<keyword evidence="4" id="KW-1185">Reference proteome</keyword>
<dbReference type="PROSITE" id="PS51352">
    <property type="entry name" value="THIOREDOXIN_2"/>
    <property type="match status" value="1"/>
</dbReference>
<dbReference type="SUPFAM" id="SSF52833">
    <property type="entry name" value="Thioredoxin-like"/>
    <property type="match status" value="1"/>
</dbReference>
<dbReference type="InterPro" id="IPR017937">
    <property type="entry name" value="Thioredoxin_CS"/>
</dbReference>
<dbReference type="EnsemblMetazoa" id="MDOA014337-RA">
    <property type="protein sequence ID" value="MDOA014337-PA"/>
    <property type="gene ID" value="MDOA014337"/>
</dbReference>
<dbReference type="Proteomes" id="UP001652621">
    <property type="component" value="Unplaced"/>
</dbReference>
<dbReference type="VEuPathDB" id="VectorBase:MDOMA2_009839"/>
<dbReference type="PRINTS" id="PR00421">
    <property type="entry name" value="THIOREDOXIN"/>
</dbReference>
<dbReference type="CDD" id="cd02947">
    <property type="entry name" value="TRX_family"/>
    <property type="match status" value="1"/>
</dbReference>
<protein>
    <submittedName>
        <fullName evidence="5">Thioredoxin-2-like</fullName>
    </submittedName>
</protein>
<dbReference type="AlphaFoldDB" id="A0A1I8NEE5"/>
<dbReference type="PROSITE" id="PS00194">
    <property type="entry name" value="THIOREDOXIN_1"/>
    <property type="match status" value="1"/>
</dbReference>
<evidence type="ECO:0000313" key="3">
    <source>
        <dbReference type="EnsemblMetazoa" id="MDOA014337-PA"/>
    </source>
</evidence>
<dbReference type="GeneID" id="101898472"/>
<dbReference type="InterPro" id="IPR013766">
    <property type="entry name" value="Thioredoxin_domain"/>
</dbReference>
<name>A0A1I8NEE5_MUSDO</name>
<dbReference type="InterPro" id="IPR036249">
    <property type="entry name" value="Thioredoxin-like_sf"/>
</dbReference>
<dbReference type="VEuPathDB" id="VectorBase:MDOA014337"/>
<evidence type="ECO:0000313" key="4">
    <source>
        <dbReference type="Proteomes" id="UP001652621"/>
    </source>
</evidence>
<dbReference type="KEGG" id="mde:101898472"/>
<feature type="domain" description="Thioredoxin" evidence="2">
    <location>
        <begin position="1"/>
        <end position="107"/>
    </location>
</feature>
<evidence type="ECO:0000256" key="1">
    <source>
        <dbReference type="ARBA" id="ARBA00023157"/>
    </source>
</evidence>
<sequence length="125" mass="13969">MIYNIQDKKDLEKHLANAGGNLVVLDFYATWCGPCKLIAPQLEEISTSHSDVVVVLKINVDDCEEIAMDYNVTSMPTFVFMKNRKIIDVIVGGNSENLTKNVEKYIHHENVNNANTQAIDNADGE</sequence>
<gene>
    <name evidence="3" type="primary">101898472</name>
    <name evidence="5" type="synonym">LOC101898472</name>
</gene>
<reference evidence="3" key="1">
    <citation type="submission" date="2020-05" db="UniProtKB">
        <authorList>
            <consortium name="EnsemblMetazoa"/>
        </authorList>
    </citation>
    <scope>IDENTIFICATION</scope>
    <source>
        <strain evidence="3">Aabys</strain>
    </source>
</reference>
<keyword evidence="1" id="KW-1015">Disulfide bond</keyword>
<dbReference type="OrthoDB" id="2121326at2759"/>
<dbReference type="Gene3D" id="3.40.30.10">
    <property type="entry name" value="Glutaredoxin"/>
    <property type="match status" value="1"/>
</dbReference>
<proteinExistence type="predicted"/>
<dbReference type="PANTHER" id="PTHR46115">
    <property type="entry name" value="THIOREDOXIN-LIKE PROTEIN 1"/>
    <property type="match status" value="1"/>
</dbReference>
<evidence type="ECO:0000313" key="5">
    <source>
        <dbReference type="RefSeq" id="XP_005178959.1"/>
    </source>
</evidence>
<dbReference type="eggNOG" id="KOG0907">
    <property type="taxonomic scope" value="Eukaryota"/>
</dbReference>
<reference evidence="5" key="2">
    <citation type="submission" date="2025-04" db="UniProtKB">
        <authorList>
            <consortium name="RefSeq"/>
        </authorList>
    </citation>
    <scope>IDENTIFICATION</scope>
    <source>
        <strain evidence="5">Aabys</strain>
    </source>
</reference>